<evidence type="ECO:0000256" key="3">
    <source>
        <dbReference type="ARBA" id="ARBA00005985"/>
    </source>
</evidence>
<comment type="caution">
    <text evidence="10">The sequence shown here is derived from an EMBL/GenBank/DDBJ whole genome shotgun (WGS) entry which is preliminary data.</text>
</comment>
<keyword evidence="8" id="KW-0999">Mitochondrion inner membrane</keyword>
<feature type="transmembrane region" description="Helical" evidence="8">
    <location>
        <begin position="254"/>
        <end position="271"/>
    </location>
</feature>
<comment type="pathway">
    <text evidence="8">Cofactor biosynthesis; ubiquinone biosynthesis.</text>
</comment>
<sequence>MSVHHMATAACVQRLRIKSGTELMDSLLKLLHMGVHEQGTRAPSGDDPPSTSGRGGSPSLNLSLVLHRRMSTKASSGSETYKSSNWVMRNLPARLVPYAQLMRLDKPIGTWLLALPCFWSISLATVPGHLPDPVMMALFGAGAVLLRGAGCTINDLWDRDIDSRVERTRGRPLAAGTLTPHDAIGLLALQLSLGLLILLQLNDYSKILGASSLLLVGTYPLMKRITYWPQAFLGLTINWGAMMGYAATAGACDWSIVLPLYGAGVAWTLVYDTIYAHQDKRDDVTAGVRSTALLFADNSKKWFTGFGALMAVCLTTAGMAAGAGTPYYAGVGAMMAHLAWQVRTVDLSNGPDCMAKFTSNKWAGTFLLAGIVLDRLLGAA</sequence>
<dbReference type="InterPro" id="IPR039653">
    <property type="entry name" value="Prenyltransferase"/>
</dbReference>
<dbReference type="PROSITE" id="PS00943">
    <property type="entry name" value="UBIA"/>
    <property type="match status" value="1"/>
</dbReference>
<dbReference type="EMBL" id="BSDZ01000009">
    <property type="protein sequence ID" value="GLI61013.1"/>
    <property type="molecule type" value="Genomic_DNA"/>
</dbReference>
<keyword evidence="8" id="KW-0831">Ubiquinone biosynthesis</keyword>
<feature type="compositionally biased region" description="Low complexity" evidence="9">
    <location>
        <begin position="43"/>
        <end position="52"/>
    </location>
</feature>
<protein>
    <recommendedName>
        <fullName evidence="8">4-hydroxybenzoate polyprenyltransferase, mitochondrial</fullName>
        <shortName evidence="8">4-HB polyprenyltransferase</shortName>
        <ecNumber evidence="8">2.5.1.39</ecNumber>
    </recommendedName>
    <alternativeName>
        <fullName evidence="8">Para-hydroxybenzoate--polyprenyltransferase</fullName>
        <shortName evidence="8">PHB:PPT</shortName>
        <shortName evidence="8">PHB:polyprenyltransferase</shortName>
    </alternativeName>
</protein>
<dbReference type="PANTHER" id="PTHR11048:SF28">
    <property type="entry name" value="4-HYDROXYBENZOATE POLYPRENYLTRANSFERASE, MITOCHONDRIAL"/>
    <property type="match status" value="1"/>
</dbReference>
<keyword evidence="5 8" id="KW-0812">Transmembrane</keyword>
<comment type="subcellular location">
    <subcellularLocation>
        <location evidence="2">Membrane</location>
        <topology evidence="2">Multi-pass membrane protein</topology>
    </subcellularLocation>
    <subcellularLocation>
        <location evidence="8">Mitochondrion inner membrane</location>
        <topology evidence="8">Multi-pass membrane protein</topology>
        <orientation evidence="8">Matrix side</orientation>
    </subcellularLocation>
</comment>
<comment type="similarity">
    <text evidence="3 8">Belongs to the UbiA prenyltransferase family.</text>
</comment>
<dbReference type="HAMAP" id="MF_01635">
    <property type="entry name" value="UbiA"/>
    <property type="match status" value="1"/>
</dbReference>
<comment type="catalytic activity">
    <reaction evidence="8">
        <text>an all-trans-polyprenyl diphosphate + 4-hydroxybenzoate = a 4-hydroxy-3-(all-trans-polyprenyl)benzoate + diphosphate</text>
        <dbReference type="Rhea" id="RHEA:44504"/>
        <dbReference type="Rhea" id="RHEA-COMP:9514"/>
        <dbReference type="Rhea" id="RHEA-COMP:9564"/>
        <dbReference type="ChEBI" id="CHEBI:17879"/>
        <dbReference type="ChEBI" id="CHEBI:33019"/>
        <dbReference type="ChEBI" id="CHEBI:58914"/>
        <dbReference type="ChEBI" id="CHEBI:78396"/>
        <dbReference type="EC" id="2.5.1.39"/>
    </reaction>
</comment>
<reference evidence="10 11" key="1">
    <citation type="journal article" date="2023" name="IScience">
        <title>Expanded male sex-determining region conserved during the evolution of homothallism in the green alga Volvox.</title>
        <authorList>
            <person name="Yamamoto K."/>
            <person name="Matsuzaki R."/>
            <person name="Mahakham W."/>
            <person name="Heman W."/>
            <person name="Sekimoto H."/>
            <person name="Kawachi M."/>
            <person name="Minakuchi Y."/>
            <person name="Toyoda A."/>
            <person name="Nozaki H."/>
        </authorList>
    </citation>
    <scope>NUCLEOTIDE SEQUENCE [LARGE SCALE GENOMIC DNA]</scope>
    <source>
        <strain evidence="10 11">NIES-4468</strain>
    </source>
</reference>
<evidence type="ECO:0000256" key="8">
    <source>
        <dbReference type="HAMAP-Rule" id="MF_03189"/>
    </source>
</evidence>
<dbReference type="PANTHER" id="PTHR11048">
    <property type="entry name" value="PRENYLTRANSFERASES"/>
    <property type="match status" value="1"/>
</dbReference>
<dbReference type="Gene3D" id="1.10.357.140">
    <property type="entry name" value="UbiA prenyltransferase"/>
    <property type="match status" value="1"/>
</dbReference>
<dbReference type="Gene3D" id="1.20.120.1780">
    <property type="entry name" value="UbiA prenyltransferase"/>
    <property type="match status" value="1"/>
</dbReference>
<dbReference type="InterPro" id="IPR006370">
    <property type="entry name" value="HB_polyprenyltransferase-like"/>
</dbReference>
<comment type="function">
    <text evidence="8">Catalyzes the prenylation of para-hydroxybenzoate (PHB) with an all-trans polyprenyl group. Mediates the second step in the final reaction sequence of coenzyme Q (CoQ) biosynthesis, which is the condensation of the polyisoprenoid side chain with PHB, generating the first membrane-bound Q intermediate.</text>
</comment>
<keyword evidence="4 8" id="KW-0808">Transferase</keyword>
<accession>A0ABQ5RUP9</accession>
<feature type="transmembrane region" description="Helical" evidence="8">
    <location>
        <begin position="178"/>
        <end position="198"/>
    </location>
</feature>
<dbReference type="Pfam" id="PF01040">
    <property type="entry name" value="UbiA"/>
    <property type="match status" value="1"/>
</dbReference>
<feature type="transmembrane region" description="Helical" evidence="8">
    <location>
        <begin position="231"/>
        <end position="248"/>
    </location>
</feature>
<dbReference type="InterPro" id="IPR000537">
    <property type="entry name" value="UbiA_prenyltransferase"/>
</dbReference>
<name>A0ABQ5RUP9_9CHLO</name>
<keyword evidence="7 8" id="KW-0472">Membrane</keyword>
<feature type="region of interest" description="Disordered" evidence="9">
    <location>
        <begin position="38"/>
        <end position="58"/>
    </location>
</feature>
<evidence type="ECO:0000256" key="5">
    <source>
        <dbReference type="ARBA" id="ARBA00022692"/>
    </source>
</evidence>
<comment type="cofactor">
    <cofactor evidence="1 8">
        <name>Mg(2+)</name>
        <dbReference type="ChEBI" id="CHEBI:18420"/>
    </cofactor>
</comment>
<keyword evidence="8" id="KW-0414">Isoprene biosynthesis</keyword>
<keyword evidence="6 8" id="KW-1133">Transmembrane helix</keyword>
<evidence type="ECO:0000256" key="4">
    <source>
        <dbReference type="ARBA" id="ARBA00022679"/>
    </source>
</evidence>
<evidence type="ECO:0000256" key="2">
    <source>
        <dbReference type="ARBA" id="ARBA00004141"/>
    </source>
</evidence>
<dbReference type="EC" id="2.5.1.39" evidence="8"/>
<dbReference type="InterPro" id="IPR044878">
    <property type="entry name" value="UbiA_sf"/>
</dbReference>
<proteinExistence type="inferred from homology"/>
<evidence type="ECO:0000256" key="6">
    <source>
        <dbReference type="ARBA" id="ARBA00022989"/>
    </source>
</evidence>
<feature type="transmembrane region" description="Helical" evidence="8">
    <location>
        <begin position="134"/>
        <end position="157"/>
    </location>
</feature>
<dbReference type="Proteomes" id="UP001165090">
    <property type="component" value="Unassembled WGS sequence"/>
</dbReference>
<keyword evidence="11" id="KW-1185">Reference proteome</keyword>
<gene>
    <name evidence="10" type="ORF">VaNZ11_003276</name>
</gene>
<dbReference type="InterPro" id="IPR030470">
    <property type="entry name" value="UbiA_prenylTrfase_CS"/>
</dbReference>
<feature type="transmembrane region" description="Helical" evidence="8">
    <location>
        <begin position="108"/>
        <end position="128"/>
    </location>
</feature>
<dbReference type="CDD" id="cd13959">
    <property type="entry name" value="PT_UbiA_COQ2"/>
    <property type="match status" value="1"/>
</dbReference>
<evidence type="ECO:0000256" key="1">
    <source>
        <dbReference type="ARBA" id="ARBA00001946"/>
    </source>
</evidence>
<evidence type="ECO:0000256" key="9">
    <source>
        <dbReference type="SAM" id="MobiDB-lite"/>
    </source>
</evidence>
<evidence type="ECO:0000313" key="11">
    <source>
        <dbReference type="Proteomes" id="UP001165090"/>
    </source>
</evidence>
<organism evidence="10 11">
    <name type="scientific">Volvox africanus</name>
    <dbReference type="NCBI Taxonomy" id="51714"/>
    <lineage>
        <taxon>Eukaryota</taxon>
        <taxon>Viridiplantae</taxon>
        <taxon>Chlorophyta</taxon>
        <taxon>core chlorophytes</taxon>
        <taxon>Chlorophyceae</taxon>
        <taxon>CS clade</taxon>
        <taxon>Chlamydomonadales</taxon>
        <taxon>Volvocaceae</taxon>
        <taxon>Volvox</taxon>
    </lineage>
</organism>
<dbReference type="NCBIfam" id="TIGR01474">
    <property type="entry name" value="ubiA_proteo"/>
    <property type="match status" value="1"/>
</dbReference>
<keyword evidence="8" id="KW-0496">Mitochondrion</keyword>
<evidence type="ECO:0000313" key="10">
    <source>
        <dbReference type="EMBL" id="GLI61013.1"/>
    </source>
</evidence>
<evidence type="ECO:0000256" key="7">
    <source>
        <dbReference type="ARBA" id="ARBA00023136"/>
    </source>
</evidence>